<keyword evidence="9" id="KW-1185">Reference proteome</keyword>
<feature type="domain" description="PHD-type" evidence="5">
    <location>
        <begin position="564"/>
        <end position="668"/>
    </location>
</feature>
<dbReference type="Proteomes" id="UP000734854">
    <property type="component" value="Unassembled WGS sequence"/>
</dbReference>
<keyword evidence="1" id="KW-0479">Metal-binding</keyword>
<keyword evidence="3" id="KW-0862">Zinc</keyword>
<protein>
    <submittedName>
        <fullName evidence="8">Uncharacterized protein</fullName>
    </submittedName>
</protein>
<dbReference type="PROSITE" id="PS50016">
    <property type="entry name" value="ZF_PHD_2"/>
    <property type="match status" value="2"/>
</dbReference>
<dbReference type="SMART" id="SM00249">
    <property type="entry name" value="PHD"/>
    <property type="match status" value="3"/>
</dbReference>
<evidence type="ECO:0000313" key="9">
    <source>
        <dbReference type="Proteomes" id="UP000734854"/>
    </source>
</evidence>
<dbReference type="PROSITE" id="PS50808">
    <property type="entry name" value="ZF_BED"/>
    <property type="match status" value="1"/>
</dbReference>
<evidence type="ECO:0000256" key="3">
    <source>
        <dbReference type="ARBA" id="ARBA00022833"/>
    </source>
</evidence>
<dbReference type="InterPro" id="IPR001965">
    <property type="entry name" value="Znf_PHD"/>
</dbReference>
<feature type="domain" description="BED-type" evidence="7">
    <location>
        <begin position="47"/>
        <end position="103"/>
    </location>
</feature>
<dbReference type="InterPro" id="IPR002219">
    <property type="entry name" value="PKC_DAG/PE"/>
</dbReference>
<dbReference type="PROSITE" id="PS50081">
    <property type="entry name" value="ZF_DAG_PE_2"/>
    <property type="match status" value="1"/>
</dbReference>
<gene>
    <name evidence="8" type="ORF">ZIOFF_026355</name>
</gene>
<evidence type="ECO:0000259" key="6">
    <source>
        <dbReference type="PROSITE" id="PS50081"/>
    </source>
</evidence>
<dbReference type="Pfam" id="PF00628">
    <property type="entry name" value="PHD"/>
    <property type="match status" value="2"/>
</dbReference>
<sequence length="723" mass="81514">MGFEESSCQGFVKQEESSWARFITYKRRKRGSPDADSVHLLDTPPERTRDIGWDHGEIIDGNELHWRCKWCGLSKYSGGVSKLKRHIAGSYPVKKCPNVPEDIAKLMLNHLLEKQNLIPMRLTRQSAAKRTELDSLHNNDFANNGCLENNLEMNLESPDRHIKCNSPRISAQRCPSTKQSKIASQLHAISETKDVEDPDKMVSHSSNRIISHWKNIVEQQCRLPYIKPGHGIWNVFNDALALNHSQLSEKWMVDLVEDNKQLKDRSSVGSEMKIQQQNSICAMTDKGQETAQSKDTLYESIASYCGEDTNTQKCERALLDILISEKFALLCDFIREFEEGEAKNCLDFSFIDTKLKNGDYEQAPEFLNQDIQQIWEKFQKMAQKMLIISSNLSSISTEKQVANQLDGGRKHSLSADPTVQSKYSRSDCSIKPHETEAADLYKVCTCKQCGTEANGQRSLICDGCEAMYHFSCIKPVLSEIPIQCWYCNACTSNGKDSPDPASSDSKKDSLHKNCAVCDRLEVSETQEDADEHGSGAIPVTDCGESSISNLNSEEPPELSRTVKSSLCKVCGECEEEDRKFLICGHIQCPFKFYHVRCLKTSQIASAQQLNKQCWYCPSCLCRACLCDQDDEKIVLCDGCDEAYHTYCMKPPRTMVPKGEWYCVPCSIARAKEGMKRYEQWILQQHRKIEGGQSDEAIGSVDVLPSVAEKLSSGKKGTIKRTAQ</sequence>
<evidence type="ECO:0000313" key="8">
    <source>
        <dbReference type="EMBL" id="KAG6515909.1"/>
    </source>
</evidence>
<dbReference type="InterPro" id="IPR003656">
    <property type="entry name" value="Znf_BED"/>
</dbReference>
<dbReference type="PANTHER" id="PTHR47162">
    <property type="entry name" value="OS02G0192300 PROTEIN"/>
    <property type="match status" value="1"/>
</dbReference>
<accession>A0A8J5H4R4</accession>
<keyword evidence="2 4" id="KW-0863">Zinc-finger</keyword>
<proteinExistence type="predicted"/>
<comment type="caution">
    <text evidence="8">The sequence shown here is derived from an EMBL/GenBank/DDBJ whole genome shotgun (WGS) entry which is preliminary data.</text>
</comment>
<dbReference type="InterPro" id="IPR019787">
    <property type="entry name" value="Znf_PHD-finger"/>
</dbReference>
<dbReference type="PANTHER" id="PTHR47162:SF9">
    <property type="entry name" value="PHD FINGER PROTEIN EHD3-LIKE"/>
    <property type="match status" value="1"/>
</dbReference>
<reference evidence="8 9" key="1">
    <citation type="submission" date="2020-08" db="EMBL/GenBank/DDBJ databases">
        <title>Plant Genome Project.</title>
        <authorList>
            <person name="Zhang R.-G."/>
        </authorList>
    </citation>
    <scope>NUCLEOTIDE SEQUENCE [LARGE SCALE GENOMIC DNA]</scope>
    <source>
        <tissue evidence="8">Rhizome</tissue>
    </source>
</reference>
<evidence type="ECO:0000259" key="5">
    <source>
        <dbReference type="PROSITE" id="PS50016"/>
    </source>
</evidence>
<feature type="domain" description="Phorbol-ester/DAG-type" evidence="6">
    <location>
        <begin position="432"/>
        <end position="484"/>
    </location>
</feature>
<evidence type="ECO:0000256" key="2">
    <source>
        <dbReference type="ARBA" id="ARBA00022771"/>
    </source>
</evidence>
<evidence type="ECO:0000256" key="1">
    <source>
        <dbReference type="ARBA" id="ARBA00022723"/>
    </source>
</evidence>
<dbReference type="GO" id="GO:0008270">
    <property type="term" value="F:zinc ion binding"/>
    <property type="evidence" value="ECO:0007669"/>
    <property type="project" value="UniProtKB-KW"/>
</dbReference>
<dbReference type="AlphaFoldDB" id="A0A8J5H4R4"/>
<dbReference type="EMBL" id="JACMSC010000007">
    <property type="protein sequence ID" value="KAG6515909.1"/>
    <property type="molecule type" value="Genomic_DNA"/>
</dbReference>
<dbReference type="GO" id="GO:0003677">
    <property type="term" value="F:DNA binding"/>
    <property type="evidence" value="ECO:0007669"/>
    <property type="project" value="InterPro"/>
</dbReference>
<organism evidence="8 9">
    <name type="scientific">Zingiber officinale</name>
    <name type="common">Ginger</name>
    <name type="synonym">Amomum zingiber</name>
    <dbReference type="NCBI Taxonomy" id="94328"/>
    <lineage>
        <taxon>Eukaryota</taxon>
        <taxon>Viridiplantae</taxon>
        <taxon>Streptophyta</taxon>
        <taxon>Embryophyta</taxon>
        <taxon>Tracheophyta</taxon>
        <taxon>Spermatophyta</taxon>
        <taxon>Magnoliopsida</taxon>
        <taxon>Liliopsida</taxon>
        <taxon>Zingiberales</taxon>
        <taxon>Zingiberaceae</taxon>
        <taxon>Zingiber</taxon>
    </lineage>
</organism>
<name>A0A8J5H4R4_ZINOF</name>
<feature type="domain" description="PHD-type" evidence="5">
    <location>
        <begin position="443"/>
        <end position="493"/>
    </location>
</feature>
<evidence type="ECO:0000259" key="7">
    <source>
        <dbReference type="PROSITE" id="PS50808"/>
    </source>
</evidence>
<evidence type="ECO:0000256" key="4">
    <source>
        <dbReference type="PROSITE-ProRule" id="PRU00027"/>
    </source>
</evidence>
<dbReference type="OrthoDB" id="1903104at2759"/>